<comment type="caution">
    <text evidence="9">The sequence shown here is derived from an EMBL/GenBank/DDBJ whole genome shotgun (WGS) entry which is preliminary data.</text>
</comment>
<dbReference type="PROSITE" id="PS50106">
    <property type="entry name" value="PDZ"/>
    <property type="match status" value="1"/>
</dbReference>
<evidence type="ECO:0000256" key="4">
    <source>
        <dbReference type="PROSITE-ProRule" id="PRU00125"/>
    </source>
</evidence>
<dbReference type="Pfam" id="PF00595">
    <property type="entry name" value="PDZ"/>
    <property type="match status" value="1"/>
</dbReference>
<evidence type="ECO:0000256" key="5">
    <source>
        <dbReference type="SAM" id="Coils"/>
    </source>
</evidence>
<feature type="region of interest" description="Disordered" evidence="6">
    <location>
        <begin position="407"/>
        <end position="455"/>
    </location>
</feature>
<gene>
    <name evidence="9" type="primary">NCL1_09618</name>
    <name evidence="9" type="ORF">NPIL_384881</name>
</gene>
<reference evidence="9" key="1">
    <citation type="submission" date="2020-08" db="EMBL/GenBank/DDBJ databases">
        <title>Multicomponent nature underlies the extraordinary mechanical properties of spider dragline silk.</title>
        <authorList>
            <person name="Kono N."/>
            <person name="Nakamura H."/>
            <person name="Mori M."/>
            <person name="Yoshida Y."/>
            <person name="Ohtoshi R."/>
            <person name="Malay A.D."/>
            <person name="Moran D.A.P."/>
            <person name="Tomita M."/>
            <person name="Numata K."/>
            <person name="Arakawa K."/>
        </authorList>
    </citation>
    <scope>NUCLEOTIDE SEQUENCE</scope>
</reference>
<feature type="region of interest" description="Disordered" evidence="6">
    <location>
        <begin position="697"/>
        <end position="717"/>
    </location>
</feature>
<feature type="domain" description="LIM zinc-binding" evidence="7">
    <location>
        <begin position="1523"/>
        <end position="1586"/>
    </location>
</feature>
<dbReference type="GO" id="GO:0051496">
    <property type="term" value="P:positive regulation of stress fiber assembly"/>
    <property type="evidence" value="ECO:0007669"/>
    <property type="project" value="TreeGrafter"/>
</dbReference>
<feature type="compositionally biased region" description="Polar residues" evidence="6">
    <location>
        <begin position="1092"/>
        <end position="1115"/>
    </location>
</feature>
<keyword evidence="3 4" id="KW-0440">LIM domain</keyword>
<feature type="region of interest" description="Disordered" evidence="6">
    <location>
        <begin position="1034"/>
        <end position="1078"/>
    </location>
</feature>
<feature type="region of interest" description="Disordered" evidence="6">
    <location>
        <begin position="1212"/>
        <end position="1246"/>
    </location>
</feature>
<evidence type="ECO:0000259" key="8">
    <source>
        <dbReference type="PROSITE" id="PS50106"/>
    </source>
</evidence>
<accession>A0A8X6QBU9</accession>
<feature type="compositionally biased region" description="Basic and acidic residues" evidence="6">
    <location>
        <begin position="360"/>
        <end position="374"/>
    </location>
</feature>
<keyword evidence="5" id="KW-0175">Coiled coil</keyword>
<dbReference type="InterPro" id="IPR001478">
    <property type="entry name" value="PDZ"/>
</dbReference>
<keyword evidence="10" id="KW-1185">Reference proteome</keyword>
<feature type="coiled-coil region" evidence="5">
    <location>
        <begin position="241"/>
        <end position="268"/>
    </location>
</feature>
<feature type="domain" description="PDZ" evidence="8">
    <location>
        <begin position="507"/>
        <end position="577"/>
    </location>
</feature>
<feature type="compositionally biased region" description="Polar residues" evidence="6">
    <location>
        <begin position="1124"/>
        <end position="1137"/>
    </location>
</feature>
<dbReference type="InterPro" id="IPR036034">
    <property type="entry name" value="PDZ_sf"/>
</dbReference>
<evidence type="ECO:0000256" key="3">
    <source>
        <dbReference type="ARBA" id="ARBA00023038"/>
    </source>
</evidence>
<dbReference type="SMART" id="SM00132">
    <property type="entry name" value="LIM"/>
    <property type="match status" value="1"/>
</dbReference>
<feature type="compositionally biased region" description="Polar residues" evidence="6">
    <location>
        <begin position="138"/>
        <end position="159"/>
    </location>
</feature>
<feature type="compositionally biased region" description="Polar residues" evidence="6">
    <location>
        <begin position="338"/>
        <end position="355"/>
    </location>
</feature>
<proteinExistence type="predicted"/>
<dbReference type="OrthoDB" id="15627at2759"/>
<dbReference type="GO" id="GO:0001725">
    <property type="term" value="C:stress fiber"/>
    <property type="evidence" value="ECO:0007669"/>
    <property type="project" value="TreeGrafter"/>
</dbReference>
<dbReference type="Pfam" id="PF15949">
    <property type="entry name" value="DUF4757"/>
    <property type="match status" value="1"/>
</dbReference>
<keyword evidence="1 4" id="KW-0479">Metal-binding</keyword>
<dbReference type="GO" id="GO:0051893">
    <property type="term" value="P:regulation of focal adhesion assembly"/>
    <property type="evidence" value="ECO:0007669"/>
    <property type="project" value="TreeGrafter"/>
</dbReference>
<dbReference type="PANTHER" id="PTHR15551:SF3">
    <property type="entry name" value="LIM AND CALPONIN HOMOLOGY DOMAINS-CONTAINING PROTEIN 1"/>
    <property type="match status" value="1"/>
</dbReference>
<dbReference type="SMART" id="SM00228">
    <property type="entry name" value="PDZ"/>
    <property type="match status" value="1"/>
</dbReference>
<feature type="compositionally biased region" description="Low complexity" evidence="6">
    <location>
        <begin position="1037"/>
        <end position="1050"/>
    </location>
</feature>
<feature type="region of interest" description="Disordered" evidence="6">
    <location>
        <begin position="1091"/>
        <end position="1142"/>
    </location>
</feature>
<evidence type="ECO:0000313" key="9">
    <source>
        <dbReference type="EMBL" id="GFU18220.1"/>
    </source>
</evidence>
<protein>
    <submittedName>
        <fullName evidence="9">PDZ domain-containing protein</fullName>
    </submittedName>
</protein>
<keyword evidence="2 4" id="KW-0862">Zinc</keyword>
<sequence>MIGGFSQNTDRPKSTKERNVNLSEHELKLSIYFLLRRSSSFDIGRLSARGQDLVVLIIGEHFCHIRSTHKLQSSCNLNLKCETGEWFCQSDFCIVSLISSFREEKYVIGEIELYDCCCDCCDGRNCGHFPQPPPVAPRTTSVSIQSWQSATSGSDSNYGDNRHARSASMDSLESSGSSSSGGGSSIANQQTTTIEYIPTRTAGKVSKVSSHNPLQFVKVQSPLYKKAEQQIKLTKEVKITREALKEGEEEWQSNLDNWKSRRRKVSEKVIQRAEEMRQIEAEEQLRQDQYLQQQKKIKKFSEIVEKRSSRSYNLDLYIGQGNDSGLGGTPEPDDTIDSHSSNLRSDTSEGMTSEAESIDSDIHKSDKTQEKEPPKVPQKPQMRLKKDRSVNEYDNSIIATDHHFTTRLPNRDFDNFSSTEPSDVEGHTGDSETVSSEEDISYLGDSHKSESSINDLSDQIQENCSINNGIAKGNISSVGHHELTEGREISLDETDCQFTGWQKHSFSMCIKPGDNRGFGLTLKGGKDQGCSAYIDCVTKYSPADITGLKEGDKVMSLNGELTGDCSHASLIFSIKQAVYTGILDIIVYRSVENAPVSTEIKKPTNKKSSFAEKLALFSSGVNSAPNVEESKTSVTSSISNEGKSESLVLRRRSAFENGKKENLVHRRSSCLSQGVSKTNAENLEKRLSIDLSQYNLPENGTAKKGPPPPVPIKPKLKPKTFDDFPKIDFVKTNGYNDVEHSNTNGFTHTSNDIPSNVDFLGSHSDAEFSSKTSSEILLEEFKLEDNKKLSSDNFINQELNEDIGDLRFNSYSENINPLSPTDDSIDLSNVSSTETENIENKISGSSFNEISIPPPFDDFHSSNKTEELDSSNETETIMFPKDEQAIQSKSSISVNFTSSEQFPENIKLKTEINSPEELNESDPLSDMPEQENYFSDQNNCLSKDFLQTNTCCVPEQDDLVEHIVSSDLSTSMNDFTLADNEENAENGLFKNEDNFCLTEGESLSPVDNFDENGSNIQENSSPLCLPLEKIDEDDVMSASTTTSSETPDTETVIETLPSNLSPLPNDESNGEESSKPLNCQDKEIEYVAETSVPETSSFDASENNCFDNPEYTTEFDNVPIQDEFSPTTSESHINNESIYPDEQDDEYCRELDESIDQITSLDVIDEIEQQLMHQLEQQGETFEEMDEGLTTQLEEDINKQWLYFSDDTELLDDLTPRNLEPPKEPPPPPPPPELDASDKKILPMTRTNSTKRIKKELWRRRSDFLGLESPEGIDVDKILPPPPALEEILKQEREQTEWLEKRLSLADPEIIATPLYTSDCLDPQDLSPTDYSAYFLDDEDASEATVIENTEWKGNLVPETSDSQNAAKSSIAEKIENLQQKAKQNLHSLGAAPKAKIMDSNKWITVTPKNKKSMEPVYRQASYNQNYWFSQDERLKMPDNLADRRYSMPPGQNSHPDVTVRTWGDREYEFQKQRPRSVVWNSIPPGSELYESYFHKQDILRTRSLDGHGEDNFGTDTFELEAHNCSCCGERLCEGSAMGIEALKLYFHIRCFRCCICHKQLGNGSCGTDVQVKECQLYCPNCFTVD</sequence>
<feature type="region of interest" description="Disordered" evidence="6">
    <location>
        <begin position="137"/>
        <end position="189"/>
    </location>
</feature>
<evidence type="ECO:0000259" key="7">
    <source>
        <dbReference type="PROSITE" id="PS50023"/>
    </source>
</evidence>
<feature type="region of interest" description="Disordered" evidence="6">
    <location>
        <begin position="321"/>
        <end position="389"/>
    </location>
</feature>
<dbReference type="Gene3D" id="2.30.42.10">
    <property type="match status" value="1"/>
</dbReference>
<dbReference type="Gene3D" id="2.10.110.10">
    <property type="entry name" value="Cysteine Rich Protein"/>
    <property type="match status" value="1"/>
</dbReference>
<evidence type="ECO:0000313" key="10">
    <source>
        <dbReference type="Proteomes" id="UP000887013"/>
    </source>
</evidence>
<dbReference type="InterPro" id="IPR031865">
    <property type="entry name" value="DUF4757"/>
</dbReference>
<dbReference type="PANTHER" id="PTHR15551">
    <property type="entry name" value="LIM DOMAIN ONLY 7"/>
    <property type="match status" value="1"/>
</dbReference>
<evidence type="ECO:0000256" key="1">
    <source>
        <dbReference type="ARBA" id="ARBA00022723"/>
    </source>
</evidence>
<dbReference type="SUPFAM" id="SSF50156">
    <property type="entry name" value="PDZ domain-like"/>
    <property type="match status" value="1"/>
</dbReference>
<organism evidence="9 10">
    <name type="scientific">Nephila pilipes</name>
    <name type="common">Giant wood spider</name>
    <name type="synonym">Nephila maculata</name>
    <dbReference type="NCBI Taxonomy" id="299642"/>
    <lineage>
        <taxon>Eukaryota</taxon>
        <taxon>Metazoa</taxon>
        <taxon>Ecdysozoa</taxon>
        <taxon>Arthropoda</taxon>
        <taxon>Chelicerata</taxon>
        <taxon>Arachnida</taxon>
        <taxon>Araneae</taxon>
        <taxon>Araneomorphae</taxon>
        <taxon>Entelegynae</taxon>
        <taxon>Araneoidea</taxon>
        <taxon>Nephilidae</taxon>
        <taxon>Nephila</taxon>
    </lineage>
</organism>
<name>A0A8X6QBU9_NEPPI</name>
<dbReference type="GO" id="GO:0046872">
    <property type="term" value="F:metal ion binding"/>
    <property type="evidence" value="ECO:0007669"/>
    <property type="project" value="UniProtKB-KW"/>
</dbReference>
<dbReference type="CDD" id="cd00136">
    <property type="entry name" value="PDZ_canonical"/>
    <property type="match status" value="1"/>
</dbReference>
<dbReference type="PROSITE" id="PS00478">
    <property type="entry name" value="LIM_DOMAIN_1"/>
    <property type="match status" value="1"/>
</dbReference>
<dbReference type="CDD" id="cd08368">
    <property type="entry name" value="LIM"/>
    <property type="match status" value="1"/>
</dbReference>
<dbReference type="InterPro" id="IPR001781">
    <property type="entry name" value="Znf_LIM"/>
</dbReference>
<evidence type="ECO:0000256" key="6">
    <source>
        <dbReference type="SAM" id="MobiDB-lite"/>
    </source>
</evidence>
<dbReference type="EMBL" id="BMAW01126774">
    <property type="protein sequence ID" value="GFU18220.1"/>
    <property type="molecule type" value="Genomic_DNA"/>
</dbReference>
<dbReference type="GO" id="GO:0032034">
    <property type="term" value="F:myosin II head/neck binding"/>
    <property type="evidence" value="ECO:0007669"/>
    <property type="project" value="TreeGrafter"/>
</dbReference>
<dbReference type="PROSITE" id="PS50023">
    <property type="entry name" value="LIM_DOMAIN_2"/>
    <property type="match status" value="1"/>
</dbReference>
<dbReference type="Proteomes" id="UP000887013">
    <property type="component" value="Unassembled WGS sequence"/>
</dbReference>
<evidence type="ECO:0000256" key="2">
    <source>
        <dbReference type="ARBA" id="ARBA00022833"/>
    </source>
</evidence>
<feature type="compositionally biased region" description="Pro residues" evidence="6">
    <location>
        <begin position="1224"/>
        <end position="1233"/>
    </location>
</feature>